<keyword evidence="19" id="KW-1185">Reference proteome</keyword>
<evidence type="ECO:0000256" key="10">
    <source>
        <dbReference type="ARBA" id="ARBA00022989"/>
    </source>
</evidence>
<evidence type="ECO:0000313" key="18">
    <source>
        <dbReference type="EMBL" id="CAI9170443.1"/>
    </source>
</evidence>
<keyword evidence="9 13" id="KW-1278">Translocase</keyword>
<feature type="transmembrane region" description="Helical" evidence="13">
    <location>
        <begin position="1104"/>
        <end position="1130"/>
    </location>
</feature>
<accession>A0ABN8ZA97</accession>
<keyword evidence="14" id="KW-0175">Coiled coil</keyword>
<feature type="transmembrane region" description="Helical" evidence="13">
    <location>
        <begin position="1150"/>
        <end position="1174"/>
    </location>
</feature>
<dbReference type="SUPFAM" id="SSF81660">
    <property type="entry name" value="Metal cation-transporting ATPase, ATP-binding domain N"/>
    <property type="match status" value="1"/>
</dbReference>
<keyword evidence="8 13" id="KW-0460">Magnesium</keyword>
<evidence type="ECO:0000259" key="17">
    <source>
        <dbReference type="Pfam" id="PF16212"/>
    </source>
</evidence>
<dbReference type="InterPro" id="IPR044492">
    <property type="entry name" value="P_typ_ATPase_HD_dom"/>
</dbReference>
<feature type="domain" description="P-type ATPase N-terminal" evidence="16">
    <location>
        <begin position="55"/>
        <end position="131"/>
    </location>
</feature>
<dbReference type="InterPro" id="IPR008250">
    <property type="entry name" value="ATPase_P-typ_transduc_dom_A_sf"/>
</dbReference>
<feature type="transmembrane region" description="Helical" evidence="13">
    <location>
        <begin position="1039"/>
        <end position="1064"/>
    </location>
</feature>
<keyword evidence="5" id="KW-0479">Metal-binding</keyword>
<keyword evidence="10 13" id="KW-1133">Transmembrane helix</keyword>
<dbReference type="PANTHER" id="PTHR24092">
    <property type="entry name" value="PROBABLE PHOSPHOLIPID-TRANSPORTING ATPASE"/>
    <property type="match status" value="1"/>
</dbReference>
<feature type="region of interest" description="Disordered" evidence="15">
    <location>
        <begin position="1383"/>
        <end position="1432"/>
    </location>
</feature>
<evidence type="ECO:0000256" key="1">
    <source>
        <dbReference type="ARBA" id="ARBA00001946"/>
    </source>
</evidence>
<dbReference type="EC" id="7.6.2.1" evidence="13"/>
<feature type="coiled-coil region" evidence="14">
    <location>
        <begin position="663"/>
        <end position="690"/>
    </location>
</feature>
<feature type="transmembrane region" description="Helical" evidence="13">
    <location>
        <begin position="327"/>
        <end position="348"/>
    </location>
</feature>
<keyword evidence="11 13" id="KW-0472">Membrane</keyword>
<evidence type="ECO:0000256" key="9">
    <source>
        <dbReference type="ARBA" id="ARBA00022967"/>
    </source>
</evidence>
<feature type="region of interest" description="Disordered" evidence="15">
    <location>
        <begin position="1272"/>
        <end position="1313"/>
    </location>
</feature>
<dbReference type="Proteomes" id="UP001176941">
    <property type="component" value="Chromosome 3"/>
</dbReference>
<evidence type="ECO:0000256" key="12">
    <source>
        <dbReference type="ARBA" id="ARBA00034036"/>
    </source>
</evidence>
<dbReference type="NCBIfam" id="TIGR01652">
    <property type="entry name" value="ATPase-Plipid"/>
    <property type="match status" value="1"/>
</dbReference>
<evidence type="ECO:0000256" key="15">
    <source>
        <dbReference type="SAM" id="MobiDB-lite"/>
    </source>
</evidence>
<evidence type="ECO:0000259" key="16">
    <source>
        <dbReference type="Pfam" id="PF16209"/>
    </source>
</evidence>
<dbReference type="InterPro" id="IPR023214">
    <property type="entry name" value="HAD_sf"/>
</dbReference>
<evidence type="ECO:0000256" key="13">
    <source>
        <dbReference type="RuleBase" id="RU362033"/>
    </source>
</evidence>
<dbReference type="InterPro" id="IPR001757">
    <property type="entry name" value="P_typ_ATPase"/>
</dbReference>
<feature type="transmembrane region" description="Helical" evidence="13">
    <location>
        <begin position="992"/>
        <end position="1012"/>
    </location>
</feature>
<dbReference type="InterPro" id="IPR006539">
    <property type="entry name" value="P-type_ATPase_IV"/>
</dbReference>
<dbReference type="PRINTS" id="PR00119">
    <property type="entry name" value="CATATPASE"/>
</dbReference>
<dbReference type="InterPro" id="IPR032630">
    <property type="entry name" value="P_typ_ATPase_c"/>
</dbReference>
<evidence type="ECO:0000256" key="5">
    <source>
        <dbReference type="ARBA" id="ARBA00022723"/>
    </source>
</evidence>
<comment type="cofactor">
    <cofactor evidence="1">
        <name>Mg(2+)</name>
        <dbReference type="ChEBI" id="CHEBI:18420"/>
    </cofactor>
</comment>
<organism evidence="18 19">
    <name type="scientific">Rangifer tarandus platyrhynchus</name>
    <name type="common">Svalbard reindeer</name>
    <dbReference type="NCBI Taxonomy" id="3082113"/>
    <lineage>
        <taxon>Eukaryota</taxon>
        <taxon>Metazoa</taxon>
        <taxon>Chordata</taxon>
        <taxon>Craniata</taxon>
        <taxon>Vertebrata</taxon>
        <taxon>Euteleostomi</taxon>
        <taxon>Mammalia</taxon>
        <taxon>Eutheria</taxon>
        <taxon>Laurasiatheria</taxon>
        <taxon>Artiodactyla</taxon>
        <taxon>Ruminantia</taxon>
        <taxon>Pecora</taxon>
        <taxon>Cervidae</taxon>
        <taxon>Odocoileinae</taxon>
        <taxon>Rangifer</taxon>
    </lineage>
</organism>
<dbReference type="Pfam" id="PF13246">
    <property type="entry name" value="Cation_ATPase"/>
    <property type="match status" value="1"/>
</dbReference>
<sequence>MGDPAGRREAQRRRQNKPGPSEKYELRTDGPTSMGSLAYREDLEEEKNSEFTWEVQANNQAYNSQFKEKVFLCWQRKKYKKNVIHTAKYNVFSFLPLNLYEQFHRFSNLYFLLIILLQSIPEISTLPSFTLLVPLICLLTIRAIRDLVDDIGRHRSDKIVNNRPCQILMGKSFLWRKWKNIHVGDLVCLHKDSIVPADLVLLASTEPSSLCYVETADIDGETNLKFRQAPVITHHELTSIRKIASFQGKVVCEEPNSRMHHFVGCLEWKGKKYPLDIGNILLRGCKIRNTDTCYGLVIYAGFDTKIMKNCGKIHLKRTKIDHLMNRLVVLIFVSMVVVSVALTFGFWHKVKEFKAHHYYVSAMHTNSVAVEAFFIFWGFLILLSVLVPMAMFVMAEFIYLGNSVFINWDQHMYYEPQDLPAKARSTSLNDLLGQVEYIFSDKTGTLTQNIMTFKKCCINGVVYVTHPGLACASLPPQENPFLWNKFADGKLLFCNTQLLQAVRANQDWRVREFWRVLAICHTVMVQEMNNQLVYQAASPDEEALVTAARNFGYVFLARTQDSITLMELGEECVYQVLAMMDFNSIRKRMSVLVRKPEGSIYLYTKGADTVIYERLQKKGETEWATEEALASFATETLRTLCLACKEVDEEVYEQWWQRHQEASILLQNRAQALQELYEEMEQSLQLLGATAIEDRLQDGVLETIKCLKQGNIKVWVLTGDKQETAVNIGFACELLSENMIILEEKEIVRILEVYWENNNLQGGKKKELPLQFKMALVINGEFLDQLLLSLRKEPRALVQNVNEDPLESWQELEEEKVDFLQARRLSLMWRTLGIQLRSSGLIPQHKDSKTLRIAEEQRERAFVELASRCQAVICCRVTPKQKALIVKLVKKYQNVVTLAIGDGANDVNMIKTADIGVGVAGQEGMQAVQNSDYVLAQFCFLRRLLLVHGRWSYMRVCKFLRCFLYKTLASMMVQIWFAFYSGFTAQPLYEGWFLALFNLLYSTLLVLYIGLFEQDVSAERSLELPELYIAGQKDKLFNYWVILQAIAHGTATSLVNFFMTLWISQDSAGPVSLSDYQSFAVVVALSSLLSITMEIILITKYWTILFLLAIFLSLCFYVVMTSLTQSLWLFKHFPKNFPFLYADLNVLSQPPIMLVILLNVSLNTLPVLAFRVIYQALKKPQRKEEVEKVTSEEITVEPVPCIRRESRARRSSYAFSHREGYADLITQGTILRRSAGVNSDMLVDHTMPPDEPSGSMKESSWYPRKMSFLGRKRHPHHGKVSSEDMQPPSEQKLPYSPESLPPTEMPLSTLESQGTSIESQMLPSSQMSLHSQPAYLPQEKASLWKIRKLSWKNWPYIWQNEPEPRREVILPVSSSNLSAVIETVPPSAKGSSISEQPMEVEPSPVEREPSPMEWLPEPSGDQAVPDLAEQLP</sequence>
<keyword evidence="4 13" id="KW-0812">Transmembrane</keyword>
<dbReference type="InterPro" id="IPR023298">
    <property type="entry name" value="ATPase_P-typ_TM_dom_sf"/>
</dbReference>
<keyword evidence="6 13" id="KW-0547">Nucleotide-binding</keyword>
<dbReference type="Pfam" id="PF16212">
    <property type="entry name" value="PhoLip_ATPase_C"/>
    <property type="match status" value="1"/>
</dbReference>
<dbReference type="SUPFAM" id="SSF81653">
    <property type="entry name" value="Calcium ATPase, transduction domain A"/>
    <property type="match status" value="1"/>
</dbReference>
<reference evidence="18" key="1">
    <citation type="submission" date="2023-04" db="EMBL/GenBank/DDBJ databases">
        <authorList>
            <consortium name="ELIXIR-Norway"/>
        </authorList>
    </citation>
    <scope>NUCLEOTIDE SEQUENCE [LARGE SCALE GENOMIC DNA]</scope>
</reference>
<evidence type="ECO:0000256" key="7">
    <source>
        <dbReference type="ARBA" id="ARBA00022840"/>
    </source>
</evidence>
<feature type="domain" description="P-type ATPase C-terminal" evidence="17">
    <location>
        <begin position="928"/>
        <end position="1178"/>
    </location>
</feature>
<feature type="transmembrane region" description="Helical" evidence="13">
    <location>
        <begin position="1076"/>
        <end position="1097"/>
    </location>
</feature>
<dbReference type="SUPFAM" id="SSF56784">
    <property type="entry name" value="HAD-like"/>
    <property type="match status" value="1"/>
</dbReference>
<feature type="transmembrane region" description="Helical" evidence="13">
    <location>
        <begin position="368"/>
        <end position="393"/>
    </location>
</feature>
<protein>
    <recommendedName>
        <fullName evidence="13">Phospholipid-transporting ATPase</fullName>
        <ecNumber evidence="13">7.6.2.1</ecNumber>
    </recommendedName>
</protein>
<dbReference type="Gene3D" id="2.70.150.10">
    <property type="entry name" value="Calcium-transporting ATPase, cytoplasmic transduction domain A"/>
    <property type="match status" value="1"/>
</dbReference>
<dbReference type="InterPro" id="IPR023299">
    <property type="entry name" value="ATPase_P-typ_cyto_dom_N"/>
</dbReference>
<dbReference type="SFLD" id="SFLDG00002">
    <property type="entry name" value="C1.7:_P-type_atpase_like"/>
    <property type="match status" value="1"/>
</dbReference>
<gene>
    <name evidence="18" type="ORF">MRATA1EN1_LOCUS19405</name>
</gene>
<dbReference type="InterPro" id="IPR032631">
    <property type="entry name" value="P-type_ATPase_N"/>
</dbReference>
<name>A0ABN8ZA97_RANTA</name>
<evidence type="ECO:0000256" key="14">
    <source>
        <dbReference type="SAM" id="Coils"/>
    </source>
</evidence>
<evidence type="ECO:0000256" key="2">
    <source>
        <dbReference type="ARBA" id="ARBA00004141"/>
    </source>
</evidence>
<dbReference type="InterPro" id="IPR036412">
    <property type="entry name" value="HAD-like_sf"/>
</dbReference>
<dbReference type="PROSITE" id="PS00154">
    <property type="entry name" value="ATPASE_E1_E2"/>
    <property type="match status" value="1"/>
</dbReference>
<evidence type="ECO:0000313" key="19">
    <source>
        <dbReference type="Proteomes" id="UP001176941"/>
    </source>
</evidence>
<dbReference type="Gene3D" id="3.40.1110.10">
    <property type="entry name" value="Calcium-transporting ATPase, cytoplasmic domain N"/>
    <property type="match status" value="1"/>
</dbReference>
<evidence type="ECO:0000256" key="3">
    <source>
        <dbReference type="ARBA" id="ARBA00008109"/>
    </source>
</evidence>
<keyword evidence="7 13" id="KW-0067">ATP-binding</keyword>
<evidence type="ECO:0000256" key="4">
    <source>
        <dbReference type="ARBA" id="ARBA00022692"/>
    </source>
</evidence>
<dbReference type="CDD" id="cd02073">
    <property type="entry name" value="P-type_ATPase_APLT_Dnf-like"/>
    <property type="match status" value="1"/>
</dbReference>
<dbReference type="PANTHER" id="PTHR24092:SF78">
    <property type="entry name" value="PHOSPHOLIPID-TRANSPORTING ATPASE IK"/>
    <property type="match status" value="1"/>
</dbReference>
<dbReference type="SFLD" id="SFLDF00027">
    <property type="entry name" value="p-type_atpase"/>
    <property type="match status" value="1"/>
</dbReference>
<dbReference type="Gene3D" id="3.40.50.1000">
    <property type="entry name" value="HAD superfamily/HAD-like"/>
    <property type="match status" value="1"/>
</dbReference>
<comment type="catalytic activity">
    <reaction evidence="12 13">
        <text>ATP + H2O + phospholipidSide 1 = ADP + phosphate + phospholipidSide 2.</text>
        <dbReference type="EC" id="7.6.2.1"/>
    </reaction>
</comment>
<evidence type="ECO:0000256" key="8">
    <source>
        <dbReference type="ARBA" id="ARBA00022842"/>
    </source>
</evidence>
<dbReference type="NCBIfam" id="TIGR01494">
    <property type="entry name" value="ATPase_P-type"/>
    <property type="match status" value="1"/>
</dbReference>
<dbReference type="InterPro" id="IPR018303">
    <property type="entry name" value="ATPase_P-typ_P_site"/>
</dbReference>
<dbReference type="SUPFAM" id="SSF81665">
    <property type="entry name" value="Calcium ATPase, transmembrane domain M"/>
    <property type="match status" value="1"/>
</dbReference>
<comment type="subcellular location">
    <subcellularLocation>
        <location evidence="2 13">Membrane</location>
        <topology evidence="2 13">Multi-pass membrane protein</topology>
    </subcellularLocation>
</comment>
<comment type="similarity">
    <text evidence="3 13">Belongs to the cation transport ATPase (P-type) (TC 3.A.3) family. Type IV subfamily.</text>
</comment>
<feature type="transmembrane region" description="Helical" evidence="13">
    <location>
        <begin position="963"/>
        <end position="980"/>
    </location>
</feature>
<evidence type="ECO:0000256" key="11">
    <source>
        <dbReference type="ARBA" id="ARBA00023136"/>
    </source>
</evidence>
<proteinExistence type="inferred from homology"/>
<feature type="region of interest" description="Disordered" evidence="15">
    <location>
        <begin position="1"/>
        <end position="35"/>
    </location>
</feature>
<evidence type="ECO:0000256" key="6">
    <source>
        <dbReference type="ARBA" id="ARBA00022741"/>
    </source>
</evidence>
<dbReference type="Pfam" id="PF16209">
    <property type="entry name" value="PhoLip_ATPase_N"/>
    <property type="match status" value="1"/>
</dbReference>
<dbReference type="EMBL" id="OX459939">
    <property type="protein sequence ID" value="CAI9170443.1"/>
    <property type="molecule type" value="Genomic_DNA"/>
</dbReference>
<dbReference type="SFLD" id="SFLDS00003">
    <property type="entry name" value="Haloacid_Dehalogenase"/>
    <property type="match status" value="1"/>
</dbReference>